<dbReference type="AlphaFoldDB" id="A0A1M6NB34"/>
<evidence type="ECO:0000313" key="1">
    <source>
        <dbReference type="EMBL" id="SHJ92874.1"/>
    </source>
</evidence>
<dbReference type="EMBL" id="FRAA01000002">
    <property type="protein sequence ID" value="SHJ92874.1"/>
    <property type="molecule type" value="Genomic_DNA"/>
</dbReference>
<name>A0A1M6NB34_REIAG</name>
<dbReference type="Proteomes" id="UP000184474">
    <property type="component" value="Unassembled WGS sequence"/>
</dbReference>
<accession>A0A1M6NB34</accession>
<proteinExistence type="predicted"/>
<gene>
    <name evidence="1" type="ORF">SAMN04488028_102182</name>
</gene>
<organism evidence="1 2">
    <name type="scientific">Reichenbachiella agariperforans</name>
    <dbReference type="NCBI Taxonomy" id="156994"/>
    <lineage>
        <taxon>Bacteria</taxon>
        <taxon>Pseudomonadati</taxon>
        <taxon>Bacteroidota</taxon>
        <taxon>Cytophagia</taxon>
        <taxon>Cytophagales</taxon>
        <taxon>Reichenbachiellaceae</taxon>
        <taxon>Reichenbachiella</taxon>
    </lineage>
</organism>
<evidence type="ECO:0000313" key="2">
    <source>
        <dbReference type="Proteomes" id="UP000184474"/>
    </source>
</evidence>
<sequence length="133" mass="15205">MRTWFRLEIILIGSKTKKVSFGNGNLGLGEGSGVCSLHYKCQEGFSRIRKCDQAGALLRTAMNIKTNLHQIIFLHREDSLTYFRIHPLTRLDAKQHSPRSKCSTSYATKITIRIVSSHLDLIQMPIENFLHFT</sequence>
<protein>
    <submittedName>
        <fullName evidence="1">Uncharacterized protein</fullName>
    </submittedName>
</protein>
<reference evidence="2" key="1">
    <citation type="submission" date="2016-11" db="EMBL/GenBank/DDBJ databases">
        <authorList>
            <person name="Varghese N."/>
            <person name="Submissions S."/>
        </authorList>
    </citation>
    <scope>NUCLEOTIDE SEQUENCE [LARGE SCALE GENOMIC DNA]</scope>
    <source>
        <strain evidence="2">DSM 26134</strain>
    </source>
</reference>
<keyword evidence="2" id="KW-1185">Reference proteome</keyword>